<dbReference type="Pfam" id="PF00171">
    <property type="entry name" value="Aldedh"/>
    <property type="match status" value="2"/>
</dbReference>
<evidence type="ECO:0000256" key="4">
    <source>
        <dbReference type="ARBA" id="ARBA00011738"/>
    </source>
</evidence>
<dbReference type="AlphaFoldDB" id="A0A8J7NU69"/>
<evidence type="ECO:0000256" key="10">
    <source>
        <dbReference type="ARBA" id="ARBA00022989"/>
    </source>
</evidence>
<evidence type="ECO:0000256" key="5">
    <source>
        <dbReference type="ARBA" id="ARBA00022553"/>
    </source>
</evidence>
<evidence type="ECO:0000256" key="26">
    <source>
        <dbReference type="ARBA" id="ARBA00048806"/>
    </source>
</evidence>
<evidence type="ECO:0000256" key="34">
    <source>
        <dbReference type="SAM" id="Phobius"/>
    </source>
</evidence>
<evidence type="ECO:0000256" key="28">
    <source>
        <dbReference type="ARBA" id="ARBA00048895"/>
    </source>
</evidence>
<dbReference type="GO" id="GO:0006631">
    <property type="term" value="P:fatty acid metabolic process"/>
    <property type="evidence" value="ECO:0007669"/>
    <property type="project" value="UniProtKB-KW"/>
</dbReference>
<comment type="catalytic activity">
    <reaction evidence="26">
        <text>octanal + NAD(+) + H2O = octanoate + NADH + 2 H(+)</text>
        <dbReference type="Rhea" id="RHEA:44100"/>
        <dbReference type="ChEBI" id="CHEBI:15377"/>
        <dbReference type="ChEBI" id="CHEBI:15378"/>
        <dbReference type="ChEBI" id="CHEBI:17935"/>
        <dbReference type="ChEBI" id="CHEBI:25646"/>
        <dbReference type="ChEBI" id="CHEBI:57540"/>
        <dbReference type="ChEBI" id="CHEBI:57945"/>
    </reaction>
</comment>
<evidence type="ECO:0000256" key="3">
    <source>
        <dbReference type="ARBA" id="ARBA00009986"/>
    </source>
</evidence>
<feature type="domain" description="Aldehyde dehydrogenase" evidence="35">
    <location>
        <begin position="5"/>
        <end position="308"/>
    </location>
</feature>
<comment type="catalytic activity">
    <reaction evidence="30">
        <text>hexadecanoate + NADH + 2 H(+) = hexadecanal + NAD(+) + H2O</text>
        <dbReference type="Rhea" id="RHEA:33739"/>
        <dbReference type="ChEBI" id="CHEBI:7896"/>
        <dbReference type="ChEBI" id="CHEBI:15377"/>
        <dbReference type="ChEBI" id="CHEBI:15378"/>
        <dbReference type="ChEBI" id="CHEBI:17600"/>
        <dbReference type="ChEBI" id="CHEBI:57540"/>
        <dbReference type="ChEBI" id="CHEBI:57945"/>
    </reaction>
</comment>
<evidence type="ECO:0000256" key="11">
    <source>
        <dbReference type="ARBA" id="ARBA00023002"/>
    </source>
</evidence>
<comment type="catalytic activity">
    <reaction evidence="31">
        <text>an aldehyde + NAD(+) + H2O = a carboxylate + NADH + 2 H(+)</text>
        <dbReference type="Rhea" id="RHEA:16185"/>
        <dbReference type="ChEBI" id="CHEBI:15377"/>
        <dbReference type="ChEBI" id="CHEBI:15378"/>
        <dbReference type="ChEBI" id="CHEBI:17478"/>
        <dbReference type="ChEBI" id="CHEBI:29067"/>
        <dbReference type="ChEBI" id="CHEBI:57540"/>
        <dbReference type="ChEBI" id="CHEBI:57945"/>
        <dbReference type="EC" id="1.2.1.3"/>
    </reaction>
</comment>
<comment type="catalytic activity">
    <reaction evidence="28">
        <text>a fatty aldehyde + NAD(+) + H2O = a fatty acid + NADH + 2 H(+)</text>
        <dbReference type="Rhea" id="RHEA:49832"/>
        <dbReference type="ChEBI" id="CHEBI:15377"/>
        <dbReference type="ChEBI" id="CHEBI:15378"/>
        <dbReference type="ChEBI" id="CHEBI:28868"/>
        <dbReference type="ChEBI" id="CHEBI:35746"/>
        <dbReference type="ChEBI" id="CHEBI:57540"/>
        <dbReference type="ChEBI" id="CHEBI:57945"/>
    </reaction>
</comment>
<comment type="similarity">
    <text evidence="3 33">Belongs to the aldehyde dehydrogenase family.</text>
</comment>
<evidence type="ECO:0000256" key="29">
    <source>
        <dbReference type="ARBA" id="ARBA00048972"/>
    </source>
</evidence>
<comment type="catalytic activity">
    <reaction evidence="21">
        <text>(2E,6E)-farnesal + NAD(+) + H2O = (2E,6E)-farnesoate + NADH + 2 H(+)</text>
        <dbReference type="Rhea" id="RHEA:24216"/>
        <dbReference type="ChEBI" id="CHEBI:15377"/>
        <dbReference type="ChEBI" id="CHEBI:15378"/>
        <dbReference type="ChEBI" id="CHEBI:15894"/>
        <dbReference type="ChEBI" id="CHEBI:57540"/>
        <dbReference type="ChEBI" id="CHEBI:57945"/>
        <dbReference type="ChEBI" id="CHEBI:83276"/>
        <dbReference type="EC" id="1.2.1.94"/>
    </reaction>
</comment>
<evidence type="ECO:0000256" key="6">
    <source>
        <dbReference type="ARBA" id="ARBA00022692"/>
    </source>
</evidence>
<evidence type="ECO:0000256" key="22">
    <source>
        <dbReference type="ARBA" id="ARBA00047959"/>
    </source>
</evidence>
<evidence type="ECO:0000256" key="8">
    <source>
        <dbReference type="ARBA" id="ARBA00022832"/>
    </source>
</evidence>
<evidence type="ECO:0000256" key="7">
    <source>
        <dbReference type="ARBA" id="ARBA00022824"/>
    </source>
</evidence>
<comment type="catalytic activity">
    <reaction evidence="27">
        <text>(2E)-hexadecenal + NAD(+) + H2O = (E)-hexadec-2-enoate + NADH + 2 H(+)</text>
        <dbReference type="Rhea" id="RHEA:36135"/>
        <dbReference type="ChEBI" id="CHEBI:15377"/>
        <dbReference type="ChEBI" id="CHEBI:15378"/>
        <dbReference type="ChEBI" id="CHEBI:17585"/>
        <dbReference type="ChEBI" id="CHEBI:57540"/>
        <dbReference type="ChEBI" id="CHEBI:57945"/>
        <dbReference type="ChEBI" id="CHEBI:72745"/>
    </reaction>
</comment>
<dbReference type="FunFam" id="3.40.309.10:FF:000003">
    <property type="entry name" value="Aldehyde dehydrogenase"/>
    <property type="match status" value="1"/>
</dbReference>
<dbReference type="PANTHER" id="PTHR43570:SF9">
    <property type="entry name" value="ALDEHYDE DEHYDROGENASE FAMILY 3 MEMBER A2"/>
    <property type="match status" value="1"/>
</dbReference>
<evidence type="ECO:0000313" key="36">
    <source>
        <dbReference type="EMBL" id="MBN3319904.1"/>
    </source>
</evidence>
<feature type="active site" evidence="32">
    <location>
        <position position="210"/>
    </location>
</feature>
<sequence length="590" mass="65578">MSREKEAVDRARTAFLTGRSRPLEFRVRQLKALQRFITEREKEIAAALKKDLNKSQFDTPLYELMGLEAEIALTLERLAEWAAPRPVEKTLLTLSDQVYIQPEPLGVVLIIGAWNYPMAITIQPLIGAIAAGNAAVLKPSEVSAHTAKVMEDLLPLYLDKEMYPVVTGGVPETQELLRQRFDHIFYTGNSTVGKLVMEAASRHLTPVTLELGGKSPCYIDKACDLSVACRRITWGKFVNCGQTCIAPDYILCDPSIQDRVVEEIKKALKEFYGDNPKTSQDYGRIINQRHFKRILSLLEGCTAVLGGEHDESQCYIGTMHRITWGKFVNCGQTCIAPDYILCDPSIQDRVVEEIKKALKEFYGDDPKTSQDYGRIINQRHFKRILSLLEGCTAVLGGEHDESQCYIAPTVLKDVTPHSRVMQEEIFGPVLPILSAGSVDEAIRFINEREKPLALYVFSSDDKLIKKVIAETSSGGVTANDCLLHYSISALPFGGVGNSGMGCYHGKHSFDQLSHLRACLIKSLSMEGMNKLRYPPHSADKLRWTRILILKRINLGWLGRLGLVAVLAVLAAFLVQVTESDVPSPSVALDG</sequence>
<organism evidence="36 37">
    <name type="scientific">Atractosteus spatula</name>
    <name type="common">Alligator gar</name>
    <name type="synonym">Lepisosteus spatula</name>
    <dbReference type="NCBI Taxonomy" id="7917"/>
    <lineage>
        <taxon>Eukaryota</taxon>
        <taxon>Metazoa</taxon>
        <taxon>Chordata</taxon>
        <taxon>Craniata</taxon>
        <taxon>Vertebrata</taxon>
        <taxon>Euteleostomi</taxon>
        <taxon>Actinopterygii</taxon>
        <taxon>Neopterygii</taxon>
        <taxon>Holostei</taxon>
        <taxon>Semionotiformes</taxon>
        <taxon>Lepisosteidae</taxon>
        <taxon>Atractosteus</taxon>
    </lineage>
</organism>
<dbReference type="InterPro" id="IPR015590">
    <property type="entry name" value="Aldehyde_DH_dom"/>
</dbReference>
<name>A0A8J7NU69_ATRSP</name>
<dbReference type="EMBL" id="JAAWVO010048770">
    <property type="protein sequence ID" value="MBN3319904.1"/>
    <property type="molecule type" value="Genomic_DNA"/>
</dbReference>
<keyword evidence="12" id="KW-0520">NAD</keyword>
<evidence type="ECO:0000256" key="25">
    <source>
        <dbReference type="ARBA" id="ARBA00048648"/>
    </source>
</evidence>
<evidence type="ECO:0000256" key="9">
    <source>
        <dbReference type="ARBA" id="ARBA00022848"/>
    </source>
</evidence>
<feature type="domain" description="Aldehyde dehydrogenase" evidence="35">
    <location>
        <begin position="319"/>
        <end position="515"/>
    </location>
</feature>
<dbReference type="GO" id="GO:0005789">
    <property type="term" value="C:endoplasmic reticulum membrane"/>
    <property type="evidence" value="ECO:0007669"/>
    <property type="project" value="UniProtKB-SubCell"/>
</dbReference>
<evidence type="ECO:0000256" key="21">
    <source>
        <dbReference type="ARBA" id="ARBA00047920"/>
    </source>
</evidence>
<evidence type="ECO:0000259" key="35">
    <source>
        <dbReference type="Pfam" id="PF00171"/>
    </source>
</evidence>
<comment type="subunit">
    <text evidence="4">Homodimer.</text>
</comment>
<evidence type="ECO:0000256" key="17">
    <source>
        <dbReference type="ARBA" id="ARBA00039622"/>
    </source>
</evidence>
<evidence type="ECO:0000256" key="32">
    <source>
        <dbReference type="PROSITE-ProRule" id="PRU10007"/>
    </source>
</evidence>
<evidence type="ECO:0000256" key="30">
    <source>
        <dbReference type="ARBA" id="ARBA00049148"/>
    </source>
</evidence>
<dbReference type="GO" id="GO:0006081">
    <property type="term" value="P:aldehyde metabolic process"/>
    <property type="evidence" value="ECO:0007669"/>
    <property type="project" value="InterPro"/>
</dbReference>
<comment type="catalytic activity">
    <reaction evidence="19">
        <text>2,6,10,14-tetramethylpentadecanal + NAD(+) + H2O = 2,6,10,14-tetramethylpentadecanoate + NADH + 2 H(+)</text>
        <dbReference type="Rhea" id="RHEA:44016"/>
        <dbReference type="ChEBI" id="CHEBI:15377"/>
        <dbReference type="ChEBI" id="CHEBI:15378"/>
        <dbReference type="ChEBI" id="CHEBI:49189"/>
        <dbReference type="ChEBI" id="CHEBI:57540"/>
        <dbReference type="ChEBI" id="CHEBI:57945"/>
        <dbReference type="ChEBI" id="CHEBI:77268"/>
    </reaction>
</comment>
<comment type="catalytic activity">
    <reaction evidence="25">
        <text>octadecanal + NAD(+) + H2O = octadecanoate + NADH + 2 H(+)</text>
        <dbReference type="Rhea" id="RHEA:44020"/>
        <dbReference type="ChEBI" id="CHEBI:15377"/>
        <dbReference type="ChEBI" id="CHEBI:15378"/>
        <dbReference type="ChEBI" id="CHEBI:17034"/>
        <dbReference type="ChEBI" id="CHEBI:25629"/>
        <dbReference type="ChEBI" id="CHEBI:57540"/>
        <dbReference type="ChEBI" id="CHEBI:57945"/>
    </reaction>
</comment>
<evidence type="ECO:0000256" key="31">
    <source>
        <dbReference type="ARBA" id="ARBA00049194"/>
    </source>
</evidence>
<evidence type="ECO:0000256" key="27">
    <source>
        <dbReference type="ARBA" id="ARBA00048826"/>
    </source>
</evidence>
<evidence type="ECO:0000256" key="15">
    <source>
        <dbReference type="ARBA" id="ARBA00024226"/>
    </source>
</evidence>
<dbReference type="Proteomes" id="UP000736164">
    <property type="component" value="Unassembled WGS sequence"/>
</dbReference>
<evidence type="ECO:0000256" key="13">
    <source>
        <dbReference type="ARBA" id="ARBA00023098"/>
    </source>
</evidence>
<keyword evidence="13" id="KW-0443">Lipid metabolism</keyword>
<keyword evidence="5" id="KW-0597">Phosphoprotein</keyword>
<evidence type="ECO:0000256" key="14">
    <source>
        <dbReference type="ARBA" id="ARBA00023136"/>
    </source>
</evidence>
<keyword evidence="9" id="KW-0492">Microsome</keyword>
<evidence type="ECO:0000256" key="1">
    <source>
        <dbReference type="ARBA" id="ARBA00004131"/>
    </source>
</evidence>
<comment type="catalytic activity">
    <reaction evidence="29">
        <text>decanal + NAD(+) + H2O = decanoate + NADH + 2 H(+)</text>
        <dbReference type="Rhea" id="RHEA:44104"/>
        <dbReference type="ChEBI" id="CHEBI:15377"/>
        <dbReference type="ChEBI" id="CHEBI:15378"/>
        <dbReference type="ChEBI" id="CHEBI:27689"/>
        <dbReference type="ChEBI" id="CHEBI:31457"/>
        <dbReference type="ChEBI" id="CHEBI:57540"/>
        <dbReference type="ChEBI" id="CHEBI:57945"/>
    </reaction>
</comment>
<comment type="catalytic activity">
    <reaction evidence="22">
        <text>tetradecanal + NAD(+) + H2O = tetradecanoate + NADH + 2 H(+)</text>
        <dbReference type="Rhea" id="RHEA:44172"/>
        <dbReference type="ChEBI" id="CHEBI:15377"/>
        <dbReference type="ChEBI" id="CHEBI:15378"/>
        <dbReference type="ChEBI" id="CHEBI:30807"/>
        <dbReference type="ChEBI" id="CHEBI:57540"/>
        <dbReference type="ChEBI" id="CHEBI:57945"/>
        <dbReference type="ChEBI" id="CHEBI:84067"/>
    </reaction>
</comment>
<dbReference type="PROSITE" id="PS00070">
    <property type="entry name" value="ALDEHYDE_DEHYDR_CYS"/>
    <property type="match status" value="2"/>
</dbReference>
<comment type="catalytic activity">
    <reaction evidence="23">
        <text>dodecanoate + NADH + 2 H(+) = dodecanal + NAD(+) + H2O</text>
        <dbReference type="Rhea" id="RHEA:44168"/>
        <dbReference type="ChEBI" id="CHEBI:15377"/>
        <dbReference type="ChEBI" id="CHEBI:15378"/>
        <dbReference type="ChEBI" id="CHEBI:18262"/>
        <dbReference type="ChEBI" id="CHEBI:27836"/>
        <dbReference type="ChEBI" id="CHEBI:57540"/>
        <dbReference type="ChEBI" id="CHEBI:57945"/>
    </reaction>
</comment>
<evidence type="ECO:0000256" key="12">
    <source>
        <dbReference type="ARBA" id="ARBA00023027"/>
    </source>
</evidence>
<comment type="subcellular location">
    <subcellularLocation>
        <location evidence="1">Endoplasmic reticulum membrane</location>
        <topology evidence="1">Single-pass membrane protein</topology>
        <orientation evidence="1">Cytoplasmic side</orientation>
    </subcellularLocation>
    <subcellularLocation>
        <location evidence="2">Microsome membrane</location>
    </subcellularLocation>
</comment>
<evidence type="ECO:0000313" key="37">
    <source>
        <dbReference type="Proteomes" id="UP000736164"/>
    </source>
</evidence>
<dbReference type="InterPro" id="IPR029510">
    <property type="entry name" value="Ald_DH_CS_GLU"/>
</dbReference>
<keyword evidence="37" id="KW-1185">Reference proteome</keyword>
<keyword evidence="8" id="KW-0276">Fatty acid metabolism</keyword>
<keyword evidence="10 34" id="KW-1133">Transmembrane helix</keyword>
<feature type="transmembrane region" description="Helical" evidence="34">
    <location>
        <begin position="554"/>
        <end position="574"/>
    </location>
</feature>
<evidence type="ECO:0000256" key="18">
    <source>
        <dbReference type="ARBA" id="ARBA00042336"/>
    </source>
</evidence>
<keyword evidence="14 34" id="KW-0472">Membrane</keyword>
<evidence type="ECO:0000256" key="23">
    <source>
        <dbReference type="ARBA" id="ARBA00048322"/>
    </source>
</evidence>
<comment type="catalytic activity">
    <reaction evidence="20">
        <text>heptanal + NAD(+) + H2O = heptanoate + NADH + 2 H(+)</text>
        <dbReference type="Rhea" id="RHEA:44108"/>
        <dbReference type="ChEBI" id="CHEBI:15377"/>
        <dbReference type="ChEBI" id="CHEBI:15378"/>
        <dbReference type="ChEBI" id="CHEBI:32362"/>
        <dbReference type="ChEBI" id="CHEBI:34787"/>
        <dbReference type="ChEBI" id="CHEBI:57540"/>
        <dbReference type="ChEBI" id="CHEBI:57945"/>
    </reaction>
</comment>
<comment type="caution">
    <text evidence="36">The sequence shown here is derived from an EMBL/GenBank/DDBJ whole genome shotgun (WGS) entry which is preliminary data.</text>
</comment>
<dbReference type="PANTHER" id="PTHR43570">
    <property type="entry name" value="ALDEHYDE DEHYDROGENASE"/>
    <property type="match status" value="1"/>
</dbReference>
<dbReference type="InterPro" id="IPR016161">
    <property type="entry name" value="Ald_DH/histidinol_DH"/>
</dbReference>
<comment type="catalytic activity">
    <reaction evidence="24">
        <text>22-oxodocosanoate + NAD(+) + H2O = docosanedioate + NADH + 2 H(+)</text>
        <dbReference type="Rhea" id="RHEA:39015"/>
        <dbReference type="ChEBI" id="CHEBI:15377"/>
        <dbReference type="ChEBI" id="CHEBI:15378"/>
        <dbReference type="ChEBI" id="CHEBI:57540"/>
        <dbReference type="ChEBI" id="CHEBI:57945"/>
        <dbReference type="ChEBI" id="CHEBI:76298"/>
        <dbReference type="ChEBI" id="CHEBI:76299"/>
    </reaction>
</comment>
<evidence type="ECO:0000256" key="24">
    <source>
        <dbReference type="ARBA" id="ARBA00048607"/>
    </source>
</evidence>
<accession>A0A8J7NU69</accession>
<keyword evidence="11 33" id="KW-0560">Oxidoreductase</keyword>
<dbReference type="EC" id="1.2.1.3" evidence="15"/>
<dbReference type="SUPFAM" id="SSF53720">
    <property type="entry name" value="ALDH-like"/>
    <property type="match status" value="2"/>
</dbReference>
<feature type="non-terminal residue" evidence="36">
    <location>
        <position position="1"/>
    </location>
</feature>
<dbReference type="PROSITE" id="PS00687">
    <property type="entry name" value="ALDEHYDE_DEHYDR_GLU"/>
    <property type="match status" value="1"/>
</dbReference>
<keyword evidence="6 34" id="KW-0812">Transmembrane</keyword>
<keyword evidence="7" id="KW-0256">Endoplasmic reticulum</keyword>
<proteinExistence type="inferred from homology"/>
<dbReference type="InterPro" id="IPR016160">
    <property type="entry name" value="Ald_DH_CS_CYS"/>
</dbReference>
<protein>
    <recommendedName>
        <fullName evidence="17">Aldehyde dehydrogenase family 3 member A2</fullName>
        <ecNumber evidence="15">1.2.1.3</ecNumber>
        <ecNumber evidence="16">1.2.1.94</ecNumber>
    </recommendedName>
    <alternativeName>
        <fullName evidence="18">Fatty aldehyde dehydrogenase</fullName>
    </alternativeName>
</protein>
<dbReference type="EC" id="1.2.1.94" evidence="16"/>
<evidence type="ECO:0000256" key="16">
    <source>
        <dbReference type="ARBA" id="ARBA00039117"/>
    </source>
</evidence>
<dbReference type="GO" id="GO:0120553">
    <property type="term" value="F:farnesal dehydrogenase (NAD+) activity"/>
    <property type="evidence" value="ECO:0007669"/>
    <property type="project" value="UniProtKB-EC"/>
</dbReference>
<evidence type="ECO:0000256" key="19">
    <source>
        <dbReference type="ARBA" id="ARBA00047498"/>
    </source>
</evidence>
<evidence type="ECO:0000256" key="2">
    <source>
        <dbReference type="ARBA" id="ARBA00004524"/>
    </source>
</evidence>
<evidence type="ECO:0000256" key="33">
    <source>
        <dbReference type="RuleBase" id="RU003345"/>
    </source>
</evidence>
<dbReference type="Gene3D" id="3.40.605.10">
    <property type="entry name" value="Aldehyde Dehydrogenase, Chain A, domain 1"/>
    <property type="match status" value="1"/>
</dbReference>
<evidence type="ECO:0000256" key="20">
    <source>
        <dbReference type="ARBA" id="ARBA00047531"/>
    </source>
</evidence>
<dbReference type="FunFam" id="3.40.605.10:FF:000004">
    <property type="entry name" value="Aldehyde dehydrogenase"/>
    <property type="match status" value="1"/>
</dbReference>
<dbReference type="InterPro" id="IPR016163">
    <property type="entry name" value="Ald_DH_C"/>
</dbReference>
<dbReference type="InterPro" id="IPR016162">
    <property type="entry name" value="Ald_DH_N"/>
</dbReference>
<reference evidence="36" key="1">
    <citation type="journal article" date="2021" name="Cell">
        <title>Tracing the genetic footprints of vertebrate landing in non-teleost ray-finned fishes.</title>
        <authorList>
            <person name="Bi X."/>
            <person name="Wang K."/>
            <person name="Yang L."/>
            <person name="Pan H."/>
            <person name="Jiang H."/>
            <person name="Wei Q."/>
            <person name="Fang M."/>
            <person name="Yu H."/>
            <person name="Zhu C."/>
            <person name="Cai Y."/>
            <person name="He Y."/>
            <person name="Gan X."/>
            <person name="Zeng H."/>
            <person name="Yu D."/>
            <person name="Zhu Y."/>
            <person name="Jiang H."/>
            <person name="Qiu Q."/>
            <person name="Yang H."/>
            <person name="Zhang Y.E."/>
            <person name="Wang W."/>
            <person name="Zhu M."/>
            <person name="He S."/>
            <person name="Zhang G."/>
        </authorList>
    </citation>
    <scope>NUCLEOTIDE SEQUENCE</scope>
    <source>
        <strain evidence="36">Allg_001</strain>
    </source>
</reference>
<feature type="non-terminal residue" evidence="36">
    <location>
        <position position="590"/>
    </location>
</feature>
<dbReference type="GO" id="GO:0004028">
    <property type="term" value="F:3-chloroallyl aldehyde dehydrogenase activity"/>
    <property type="evidence" value="ECO:0007669"/>
    <property type="project" value="TreeGrafter"/>
</dbReference>
<gene>
    <name evidence="36" type="primary">Aldh3a2_0</name>
    <name evidence="36" type="ORF">GTO95_0003943</name>
</gene>
<dbReference type="Gene3D" id="3.40.309.10">
    <property type="entry name" value="Aldehyde Dehydrogenase, Chain A, domain 2"/>
    <property type="match status" value="2"/>
</dbReference>
<dbReference type="InterPro" id="IPR012394">
    <property type="entry name" value="Aldehyde_DH_NAD(P)"/>
</dbReference>